<gene>
    <name evidence="6" type="ORF">QYM36_017799</name>
</gene>
<dbReference type="EMBL" id="JAVRJZ010000067">
    <property type="protein sequence ID" value="KAK2703872.1"/>
    <property type="molecule type" value="Genomic_DNA"/>
</dbReference>
<dbReference type="SMART" id="SM00409">
    <property type="entry name" value="IG"/>
    <property type="match status" value="1"/>
</dbReference>
<dbReference type="CDD" id="cd00096">
    <property type="entry name" value="Ig"/>
    <property type="match status" value="1"/>
</dbReference>
<dbReference type="SMART" id="SM00408">
    <property type="entry name" value="IGc2"/>
    <property type="match status" value="1"/>
</dbReference>
<dbReference type="SUPFAM" id="SSF48726">
    <property type="entry name" value="Immunoglobulin"/>
    <property type="match status" value="1"/>
</dbReference>
<dbReference type="InterPro" id="IPR036179">
    <property type="entry name" value="Ig-like_dom_sf"/>
</dbReference>
<evidence type="ECO:0000256" key="4">
    <source>
        <dbReference type="SAM" id="SignalP"/>
    </source>
</evidence>
<proteinExistence type="predicted"/>
<evidence type="ECO:0000313" key="7">
    <source>
        <dbReference type="Proteomes" id="UP001187531"/>
    </source>
</evidence>
<evidence type="ECO:0000256" key="1">
    <source>
        <dbReference type="ARBA" id="ARBA00022729"/>
    </source>
</evidence>
<evidence type="ECO:0000256" key="3">
    <source>
        <dbReference type="ARBA" id="ARBA00023319"/>
    </source>
</evidence>
<dbReference type="GO" id="GO:0050808">
    <property type="term" value="P:synapse organization"/>
    <property type="evidence" value="ECO:0007669"/>
    <property type="project" value="TreeGrafter"/>
</dbReference>
<keyword evidence="2" id="KW-1015">Disulfide bond</keyword>
<organism evidence="6 7">
    <name type="scientific">Artemia franciscana</name>
    <name type="common">Brine shrimp</name>
    <name type="synonym">Artemia sanfranciscana</name>
    <dbReference type="NCBI Taxonomy" id="6661"/>
    <lineage>
        <taxon>Eukaryota</taxon>
        <taxon>Metazoa</taxon>
        <taxon>Ecdysozoa</taxon>
        <taxon>Arthropoda</taxon>
        <taxon>Crustacea</taxon>
        <taxon>Branchiopoda</taxon>
        <taxon>Anostraca</taxon>
        <taxon>Artemiidae</taxon>
        <taxon>Artemia</taxon>
    </lineage>
</organism>
<dbReference type="PANTHER" id="PTHR45080:SF8">
    <property type="entry name" value="IG-LIKE DOMAIN-CONTAINING PROTEIN"/>
    <property type="match status" value="1"/>
</dbReference>
<comment type="caution">
    <text evidence="6">The sequence shown here is derived from an EMBL/GenBank/DDBJ whole genome shotgun (WGS) entry which is preliminary data.</text>
</comment>
<evidence type="ECO:0000256" key="2">
    <source>
        <dbReference type="ARBA" id="ARBA00023157"/>
    </source>
</evidence>
<dbReference type="PROSITE" id="PS50835">
    <property type="entry name" value="IG_LIKE"/>
    <property type="match status" value="1"/>
</dbReference>
<protein>
    <recommendedName>
        <fullName evidence="5">Ig-like domain-containing protein</fullName>
    </recommendedName>
</protein>
<dbReference type="GO" id="GO:0007156">
    <property type="term" value="P:homophilic cell adhesion via plasma membrane adhesion molecules"/>
    <property type="evidence" value="ECO:0007669"/>
    <property type="project" value="TreeGrafter"/>
</dbReference>
<feature type="signal peptide" evidence="4">
    <location>
        <begin position="1"/>
        <end position="24"/>
    </location>
</feature>
<dbReference type="InterPro" id="IPR003598">
    <property type="entry name" value="Ig_sub2"/>
</dbReference>
<keyword evidence="1 4" id="KW-0732">Signal</keyword>
<dbReference type="InterPro" id="IPR013098">
    <property type="entry name" value="Ig_I-set"/>
</dbReference>
<name>A0AA88KUM2_ARTSF</name>
<dbReference type="InterPro" id="IPR050958">
    <property type="entry name" value="Cell_Adh-Cytoskel_Orgn"/>
</dbReference>
<dbReference type="PANTHER" id="PTHR45080">
    <property type="entry name" value="CONTACTIN 5"/>
    <property type="match status" value="1"/>
</dbReference>
<dbReference type="GO" id="GO:0008046">
    <property type="term" value="F:axon guidance receptor activity"/>
    <property type="evidence" value="ECO:0007669"/>
    <property type="project" value="TreeGrafter"/>
</dbReference>
<dbReference type="AlphaFoldDB" id="A0AA88KUM2"/>
<sequence>MKARIIAFILFLVIFQQFPQDVITQTANKKDFRRWILRHFKANMSPRPRKVKMTVHGVRLGATTVAEHPPSYHAGIGVGGGIAWRIGHKRNETAKYFNHHHGAKIKEASNFESVYTLGRKITFYCFAEGTPRPHITWMKNGIEVHSHPYFQIHEWYVKNNGIKSKMEIDPATQKDVGFYECEAENKFATDKRGFRTDYVSKFVD</sequence>
<keyword evidence="3" id="KW-0393">Immunoglobulin domain</keyword>
<dbReference type="GO" id="GO:0043025">
    <property type="term" value="C:neuronal cell body"/>
    <property type="evidence" value="ECO:0007669"/>
    <property type="project" value="TreeGrafter"/>
</dbReference>
<reference evidence="6" key="1">
    <citation type="submission" date="2023-07" db="EMBL/GenBank/DDBJ databases">
        <title>Chromosome-level genome assembly of Artemia franciscana.</title>
        <authorList>
            <person name="Jo E."/>
        </authorList>
    </citation>
    <scope>NUCLEOTIDE SEQUENCE</scope>
    <source>
        <tissue evidence="6">Whole body</tissue>
    </source>
</reference>
<feature type="domain" description="Ig-like" evidence="5">
    <location>
        <begin position="118"/>
        <end position="200"/>
    </location>
</feature>
<dbReference type="Proteomes" id="UP001187531">
    <property type="component" value="Unassembled WGS sequence"/>
</dbReference>
<evidence type="ECO:0000259" key="5">
    <source>
        <dbReference type="PROSITE" id="PS50835"/>
    </source>
</evidence>
<dbReference type="Gene3D" id="2.60.40.10">
    <property type="entry name" value="Immunoglobulins"/>
    <property type="match status" value="1"/>
</dbReference>
<accession>A0AA88KUM2</accession>
<dbReference type="InterPro" id="IPR013783">
    <property type="entry name" value="Ig-like_fold"/>
</dbReference>
<evidence type="ECO:0000313" key="6">
    <source>
        <dbReference type="EMBL" id="KAK2703872.1"/>
    </source>
</evidence>
<dbReference type="InterPro" id="IPR003599">
    <property type="entry name" value="Ig_sub"/>
</dbReference>
<feature type="chain" id="PRO_5041726979" description="Ig-like domain-containing protein" evidence="4">
    <location>
        <begin position="25"/>
        <end position="204"/>
    </location>
</feature>
<dbReference type="GO" id="GO:0005886">
    <property type="term" value="C:plasma membrane"/>
    <property type="evidence" value="ECO:0007669"/>
    <property type="project" value="TreeGrafter"/>
</dbReference>
<dbReference type="GO" id="GO:0030424">
    <property type="term" value="C:axon"/>
    <property type="evidence" value="ECO:0007669"/>
    <property type="project" value="TreeGrafter"/>
</dbReference>
<dbReference type="Pfam" id="PF07679">
    <property type="entry name" value="I-set"/>
    <property type="match status" value="1"/>
</dbReference>
<keyword evidence="7" id="KW-1185">Reference proteome</keyword>
<dbReference type="InterPro" id="IPR007110">
    <property type="entry name" value="Ig-like_dom"/>
</dbReference>